<dbReference type="EMBL" id="DMAI01000353">
    <property type="protein sequence ID" value="HAE49982.1"/>
    <property type="molecule type" value="Genomic_DNA"/>
</dbReference>
<dbReference type="InterPro" id="IPR009922">
    <property type="entry name" value="DUF1457"/>
</dbReference>
<proteinExistence type="predicted"/>
<sequence>MAANFIIISRLSAGRMSIAATALHHEALAPNDGPVDDRMMTTGSTDPGFDGRGPHAPDPRIQALIAYWRSRRMGRPMPLRRDFDLLVDMPRTLPNLLVIERLADGGFLHRYVGSVIVALARRDATGHLVDGIWYGNRYADILRAYDRAIDEATLIWGVDRATWPDGEWRMAEWLIMPLARTDGTPGWVATYTVVLDGPVTAYRPQVRILRD</sequence>
<accession>A0A3B9IQ21</accession>
<evidence type="ECO:0000313" key="1">
    <source>
        <dbReference type="EMBL" id="HAE49982.1"/>
    </source>
</evidence>
<dbReference type="AlphaFoldDB" id="A0A3B9IQ21"/>
<organism evidence="1 2">
    <name type="scientific">Tistrella mobilis</name>
    <dbReference type="NCBI Taxonomy" id="171437"/>
    <lineage>
        <taxon>Bacteria</taxon>
        <taxon>Pseudomonadati</taxon>
        <taxon>Pseudomonadota</taxon>
        <taxon>Alphaproteobacteria</taxon>
        <taxon>Geminicoccales</taxon>
        <taxon>Geminicoccaceae</taxon>
        <taxon>Tistrella</taxon>
    </lineage>
</organism>
<comment type="caution">
    <text evidence="1">The sequence shown here is derived from an EMBL/GenBank/DDBJ whole genome shotgun (WGS) entry which is preliminary data.</text>
</comment>
<name>A0A3B9IQ21_9PROT</name>
<reference evidence="1 2" key="1">
    <citation type="journal article" date="2018" name="Nat. Biotechnol.">
        <title>A standardized bacterial taxonomy based on genome phylogeny substantially revises the tree of life.</title>
        <authorList>
            <person name="Parks D.H."/>
            <person name="Chuvochina M."/>
            <person name="Waite D.W."/>
            <person name="Rinke C."/>
            <person name="Skarshewski A."/>
            <person name="Chaumeil P.A."/>
            <person name="Hugenholtz P."/>
        </authorList>
    </citation>
    <scope>NUCLEOTIDE SEQUENCE [LARGE SCALE GENOMIC DNA]</scope>
    <source>
        <strain evidence="1">UBA8739</strain>
    </source>
</reference>
<dbReference type="Proteomes" id="UP000257706">
    <property type="component" value="Unassembled WGS sequence"/>
</dbReference>
<evidence type="ECO:0008006" key="3">
    <source>
        <dbReference type="Google" id="ProtNLM"/>
    </source>
</evidence>
<protein>
    <recommendedName>
        <fullName evidence="3">PAS domain-containing protein</fullName>
    </recommendedName>
</protein>
<evidence type="ECO:0000313" key="2">
    <source>
        <dbReference type="Proteomes" id="UP000257706"/>
    </source>
</evidence>
<gene>
    <name evidence="1" type="ORF">DCK97_21440</name>
</gene>
<dbReference type="Pfam" id="PF07310">
    <property type="entry name" value="PAS_5"/>
    <property type="match status" value="1"/>
</dbReference>